<accession>A0AA36N9H1</accession>
<dbReference type="Proteomes" id="UP001178507">
    <property type="component" value="Unassembled WGS sequence"/>
</dbReference>
<keyword evidence="2" id="KW-1185">Reference proteome</keyword>
<evidence type="ECO:0000313" key="2">
    <source>
        <dbReference type="Proteomes" id="UP001178507"/>
    </source>
</evidence>
<gene>
    <name evidence="1" type="ORF">EVOR1521_LOCUS21611</name>
</gene>
<reference evidence="1" key="1">
    <citation type="submission" date="2023-08" db="EMBL/GenBank/DDBJ databases">
        <authorList>
            <person name="Chen Y."/>
            <person name="Shah S."/>
            <person name="Dougan E. K."/>
            <person name="Thang M."/>
            <person name="Chan C."/>
        </authorList>
    </citation>
    <scope>NUCLEOTIDE SEQUENCE</scope>
</reference>
<dbReference type="AlphaFoldDB" id="A0AA36N9H1"/>
<organism evidence="1 2">
    <name type="scientific">Effrenium voratum</name>
    <dbReference type="NCBI Taxonomy" id="2562239"/>
    <lineage>
        <taxon>Eukaryota</taxon>
        <taxon>Sar</taxon>
        <taxon>Alveolata</taxon>
        <taxon>Dinophyceae</taxon>
        <taxon>Suessiales</taxon>
        <taxon>Symbiodiniaceae</taxon>
        <taxon>Effrenium</taxon>
    </lineage>
</organism>
<feature type="non-terminal residue" evidence="1">
    <location>
        <position position="1"/>
    </location>
</feature>
<evidence type="ECO:0000313" key="1">
    <source>
        <dbReference type="EMBL" id="CAJ1397639.1"/>
    </source>
</evidence>
<comment type="caution">
    <text evidence="1">The sequence shown here is derived from an EMBL/GenBank/DDBJ whole genome shotgun (WGS) entry which is preliminary data.</text>
</comment>
<sequence>MEAVHDPWALSSSAWRSDHEVWPVGLYGDEASMGFVGGGPVEKIIGLFLNIPLHRPASTRLSRFLIFSISSEYVVSAQDTFYPVFDAIVRSLNAASTGVDPQRFLVSELRGDQAWFRYIFRHRSHWSAIEICPRCSASSKGPMVYSGDYKETPAWAATMRFIVDQCPLPHCPLVGLRFFAVSLLKHCTLHICNLGLCATASGSCLLMLICMGVFGPATPEDVRGALNTSFDDFSSWRNALRRFFGLMERSSRTAVKAAEIARAGRRFIKEHLRLTSMSAAIPQLAWVCTDLACWDWRLRSRASVPLTSLRPHETGTPPSSRLPGPGLGALLRAGVRKIDPGIQSILRRKAVVYAHCSQGHTMQSSEGNWSVARLVFSAACGICKKGLGVERKLECTSCGFFLCSSCDRKGLFRGYYSLGSMAATTARQLLQEPGWIRYKARRYLAAAGQPGGPLSLDVWQGKLAL</sequence>
<protein>
    <submittedName>
        <fullName evidence="1">Uncharacterized protein</fullName>
    </submittedName>
</protein>
<name>A0AA36N9H1_9DINO</name>
<dbReference type="EMBL" id="CAUJNA010003273">
    <property type="protein sequence ID" value="CAJ1397639.1"/>
    <property type="molecule type" value="Genomic_DNA"/>
</dbReference>
<proteinExistence type="predicted"/>